<feature type="compositionally biased region" description="Basic and acidic residues" evidence="1">
    <location>
        <begin position="58"/>
        <end position="71"/>
    </location>
</feature>
<proteinExistence type="predicted"/>
<protein>
    <submittedName>
        <fullName evidence="2">Uncharacterized protein</fullName>
    </submittedName>
</protein>
<dbReference type="AlphaFoldDB" id="A0A381QLE6"/>
<sequence length="79" mass="9150">MKEGYLRLLEEHKQKENVNLFQKVLTMTKRAKSLYSLEESARSSLKHKPTFQAILENHDGRLTMTKPKTDISEEDSSQG</sequence>
<accession>A0A381QLE6</accession>
<evidence type="ECO:0000313" key="2">
    <source>
        <dbReference type="EMBL" id="SUZ79688.1"/>
    </source>
</evidence>
<dbReference type="EMBL" id="UINC01001396">
    <property type="protein sequence ID" value="SUZ79688.1"/>
    <property type="molecule type" value="Genomic_DNA"/>
</dbReference>
<feature type="region of interest" description="Disordered" evidence="1">
    <location>
        <begin position="58"/>
        <end position="79"/>
    </location>
</feature>
<evidence type="ECO:0000256" key="1">
    <source>
        <dbReference type="SAM" id="MobiDB-lite"/>
    </source>
</evidence>
<organism evidence="2">
    <name type="scientific">marine metagenome</name>
    <dbReference type="NCBI Taxonomy" id="408172"/>
    <lineage>
        <taxon>unclassified sequences</taxon>
        <taxon>metagenomes</taxon>
        <taxon>ecological metagenomes</taxon>
    </lineage>
</organism>
<gene>
    <name evidence="2" type="ORF">METZ01_LOCUS32542</name>
</gene>
<reference evidence="2" key="1">
    <citation type="submission" date="2018-05" db="EMBL/GenBank/DDBJ databases">
        <authorList>
            <person name="Lanie J.A."/>
            <person name="Ng W.-L."/>
            <person name="Kazmierczak K.M."/>
            <person name="Andrzejewski T.M."/>
            <person name="Davidsen T.M."/>
            <person name="Wayne K.J."/>
            <person name="Tettelin H."/>
            <person name="Glass J.I."/>
            <person name="Rusch D."/>
            <person name="Podicherti R."/>
            <person name="Tsui H.-C.T."/>
            <person name="Winkler M.E."/>
        </authorList>
    </citation>
    <scope>NUCLEOTIDE SEQUENCE</scope>
</reference>
<name>A0A381QLE6_9ZZZZ</name>